<dbReference type="InterPro" id="IPR046458">
    <property type="entry name" value="PMI_typeI_hel"/>
</dbReference>
<evidence type="ECO:0000256" key="2">
    <source>
        <dbReference type="ARBA" id="ARBA00001947"/>
    </source>
</evidence>
<dbReference type="NCBIfam" id="TIGR00218">
    <property type="entry name" value="manA"/>
    <property type="match status" value="1"/>
</dbReference>
<dbReference type="SUPFAM" id="SSF51182">
    <property type="entry name" value="RmlC-like cupins"/>
    <property type="match status" value="1"/>
</dbReference>
<accession>A0ABM1DXM7</accession>
<dbReference type="PRINTS" id="PR00714">
    <property type="entry name" value="MAN6PISMRASE"/>
</dbReference>
<comment type="similarity">
    <text evidence="4">Belongs to the mannose-6-phosphate isomerase type 1 family.</text>
</comment>
<keyword evidence="8" id="KW-0413">Isomerase</keyword>
<evidence type="ECO:0000259" key="13">
    <source>
        <dbReference type="Pfam" id="PF20512"/>
    </source>
</evidence>
<keyword evidence="7" id="KW-0862">Zinc</keyword>
<proteinExistence type="inferred from homology"/>
<dbReference type="EC" id="5.3.1.8" evidence="5"/>
<dbReference type="PROSITE" id="PS00965">
    <property type="entry name" value="PMI_I_1"/>
    <property type="match status" value="1"/>
</dbReference>
<dbReference type="PANTHER" id="PTHR10309:SF0">
    <property type="entry name" value="MANNOSE-6-PHOSPHATE ISOMERASE"/>
    <property type="match status" value="1"/>
</dbReference>
<keyword evidence="6" id="KW-0479">Metal-binding</keyword>
<name>A0ABM1DXM7_PRICU</name>
<evidence type="ECO:0000313" key="14">
    <source>
        <dbReference type="Proteomes" id="UP000695022"/>
    </source>
</evidence>
<dbReference type="InterPro" id="IPR011051">
    <property type="entry name" value="RmlC_Cupin_sf"/>
</dbReference>
<dbReference type="GeneID" id="106807009"/>
<reference evidence="15" key="1">
    <citation type="submission" date="2025-08" db="UniProtKB">
        <authorList>
            <consortium name="RefSeq"/>
        </authorList>
    </citation>
    <scope>IDENTIFICATION</scope>
</reference>
<sequence length="396" mass="43707">MPGVKSDVARLVHAANQSFTIEDTQNYAELWMGTHQKGPSVIAGTGTSLQDWIREHPESLGAGVAKKFGGELPFLLKVLSVNISLSIQAHPSKEHAEELHKNDPKNYPDANHKPEMAIALTPFEGMCGFRPASEIAKNFKDISELAVVSGSDNVARFLEAIKLGKDAANQLKICFTALMNCPKIMVEEQLRLLRGRLDVGDGSREPLTDLFLRIYKQFPGDVGCFVIYYLNHMQLQPGEAMFLGPNVPHAYLYGDCMECMACSDNTIRAGLTPKFIDVTTLCDMLDYQCKSIEDNKFHCVRHSVDPYVEEYNPPVPDFAVAKIELPSDVREYQLEARGSASIVLTIHGSADASNPTLRDESIQIMRGTVIFVSAGETVSLKIKSDGILMFRALSPI</sequence>
<dbReference type="Pfam" id="PF20512">
    <property type="entry name" value="PMI_typeI_hel"/>
    <property type="match status" value="1"/>
</dbReference>
<evidence type="ECO:0000256" key="5">
    <source>
        <dbReference type="ARBA" id="ARBA00011956"/>
    </source>
</evidence>
<comment type="pathway">
    <text evidence="3 11">Nucleotide-sugar biosynthesis; GDP-alpha-D-mannose biosynthesis; alpha-D-mannose 1-phosphate from D-fructose 6-phosphate: step 1/2.</text>
</comment>
<dbReference type="PIRSF" id="PIRSF001480">
    <property type="entry name" value="Mannose-6-phosphate_isomerase"/>
    <property type="match status" value="1"/>
</dbReference>
<feature type="domain" description="Phosphomannose isomerase type I catalytic" evidence="12">
    <location>
        <begin position="3"/>
        <end position="131"/>
    </location>
</feature>
<dbReference type="PANTHER" id="PTHR10309">
    <property type="entry name" value="MANNOSE-6-PHOSPHATE ISOMERASE"/>
    <property type="match status" value="1"/>
</dbReference>
<evidence type="ECO:0000256" key="9">
    <source>
        <dbReference type="ARBA" id="ARBA00029741"/>
    </source>
</evidence>
<dbReference type="Gene3D" id="2.60.120.10">
    <property type="entry name" value="Jelly Rolls"/>
    <property type="match status" value="2"/>
</dbReference>
<comment type="cofactor">
    <cofactor evidence="2">
        <name>Zn(2+)</name>
        <dbReference type="ChEBI" id="CHEBI:29105"/>
    </cofactor>
</comment>
<dbReference type="Pfam" id="PF20511">
    <property type="entry name" value="PMI_typeI_cat"/>
    <property type="match status" value="1"/>
</dbReference>
<evidence type="ECO:0000256" key="1">
    <source>
        <dbReference type="ARBA" id="ARBA00000757"/>
    </source>
</evidence>
<dbReference type="InterPro" id="IPR018050">
    <property type="entry name" value="Pmannose_isomerase-type1_CS"/>
</dbReference>
<evidence type="ECO:0000256" key="7">
    <source>
        <dbReference type="ARBA" id="ARBA00022833"/>
    </source>
</evidence>
<evidence type="ECO:0000256" key="10">
    <source>
        <dbReference type="ARBA" id="ARBA00030762"/>
    </source>
</evidence>
<dbReference type="Gene3D" id="1.10.441.10">
    <property type="entry name" value="Phosphomannose Isomerase, domain 2"/>
    <property type="match status" value="1"/>
</dbReference>
<evidence type="ECO:0000313" key="15">
    <source>
        <dbReference type="RefSeq" id="XP_014664698.1"/>
    </source>
</evidence>
<evidence type="ECO:0000256" key="8">
    <source>
        <dbReference type="ARBA" id="ARBA00023235"/>
    </source>
</evidence>
<gene>
    <name evidence="15" type="primary">LOC106807009</name>
</gene>
<dbReference type="CDD" id="cd07011">
    <property type="entry name" value="cupin_PMI_type_I_N"/>
    <property type="match status" value="1"/>
</dbReference>
<dbReference type="InterPro" id="IPR014710">
    <property type="entry name" value="RmlC-like_jellyroll"/>
</dbReference>
<evidence type="ECO:0000256" key="11">
    <source>
        <dbReference type="RuleBase" id="RU004248"/>
    </source>
</evidence>
<evidence type="ECO:0000259" key="12">
    <source>
        <dbReference type="Pfam" id="PF20511"/>
    </source>
</evidence>
<keyword evidence="14" id="KW-1185">Reference proteome</keyword>
<feature type="domain" description="Phosphomannose isomerase type I helical insertion" evidence="13">
    <location>
        <begin position="152"/>
        <end position="230"/>
    </location>
</feature>
<organism evidence="14 15">
    <name type="scientific">Priapulus caudatus</name>
    <name type="common">Priapulid worm</name>
    <dbReference type="NCBI Taxonomy" id="37621"/>
    <lineage>
        <taxon>Eukaryota</taxon>
        <taxon>Metazoa</taxon>
        <taxon>Ecdysozoa</taxon>
        <taxon>Scalidophora</taxon>
        <taxon>Priapulida</taxon>
        <taxon>Priapulimorpha</taxon>
        <taxon>Priapulimorphida</taxon>
        <taxon>Priapulidae</taxon>
        <taxon>Priapulus</taxon>
    </lineage>
</organism>
<dbReference type="InterPro" id="IPR001250">
    <property type="entry name" value="Man6P_Isoase-1"/>
</dbReference>
<comment type="catalytic activity">
    <reaction evidence="1">
        <text>D-mannose 6-phosphate = D-fructose 6-phosphate</text>
        <dbReference type="Rhea" id="RHEA:12356"/>
        <dbReference type="ChEBI" id="CHEBI:58735"/>
        <dbReference type="ChEBI" id="CHEBI:61527"/>
        <dbReference type="EC" id="5.3.1.8"/>
    </reaction>
</comment>
<evidence type="ECO:0000256" key="4">
    <source>
        <dbReference type="ARBA" id="ARBA00010772"/>
    </source>
</evidence>
<evidence type="ECO:0000256" key="6">
    <source>
        <dbReference type="ARBA" id="ARBA00022723"/>
    </source>
</evidence>
<evidence type="ECO:0000256" key="3">
    <source>
        <dbReference type="ARBA" id="ARBA00004666"/>
    </source>
</evidence>
<dbReference type="InterPro" id="IPR046457">
    <property type="entry name" value="PMI_typeI_cat"/>
</dbReference>
<dbReference type="RefSeq" id="XP_014664698.1">
    <property type="nucleotide sequence ID" value="XM_014809212.1"/>
</dbReference>
<dbReference type="Proteomes" id="UP000695022">
    <property type="component" value="Unplaced"/>
</dbReference>
<dbReference type="InterPro" id="IPR016305">
    <property type="entry name" value="Mannose-6-P_Isomerase"/>
</dbReference>
<protein>
    <recommendedName>
        <fullName evidence="5">mannose-6-phosphate isomerase</fullName>
        <ecNumber evidence="5">5.3.1.8</ecNumber>
    </recommendedName>
    <alternativeName>
        <fullName evidence="9">Phosphohexomutase</fullName>
    </alternativeName>
    <alternativeName>
        <fullName evidence="10">Phosphomannose isomerase</fullName>
    </alternativeName>
</protein>
<dbReference type="PROSITE" id="PS00966">
    <property type="entry name" value="PMI_I_2"/>
    <property type="match status" value="1"/>
</dbReference>